<dbReference type="AlphaFoldDB" id="A0A3L6D7G7"/>
<dbReference type="EMBL" id="NCVQ01001329">
    <property type="protein sequence ID" value="PWZ03987.1"/>
    <property type="molecule type" value="Genomic_DNA"/>
</dbReference>
<evidence type="ECO:0000313" key="1">
    <source>
        <dbReference type="EMBL" id="PWZ03987.1"/>
    </source>
</evidence>
<sequence>MITAEEKSPEREEEERREPARGGFLEIICRVPAGEVEAALSACGIGPTAEVEELVLKSRECYKRPKSAVCFFAGRDSPCRTTAYAWNLHVDILGKAAMFEPMWDAIRSMKQEGGGGLVSVATFASVFASYCACWQHQRCNRGP</sequence>
<gene>
    <name evidence="1" type="ORF">Zm00014a_004154</name>
</gene>
<protein>
    <submittedName>
        <fullName evidence="1">Uncharacterized protein</fullName>
    </submittedName>
</protein>
<evidence type="ECO:0000313" key="2">
    <source>
        <dbReference type="Proteomes" id="UP000251960"/>
    </source>
</evidence>
<proteinExistence type="predicted"/>
<dbReference type="Proteomes" id="UP000251960">
    <property type="component" value="Unassembled WGS sequence"/>
</dbReference>
<accession>A0A3L6D7G7</accession>
<comment type="caution">
    <text evidence="1">The sequence shown here is derived from an EMBL/GenBank/DDBJ whole genome shotgun (WGS) entry which is preliminary data.</text>
</comment>
<organism evidence="1 2">
    <name type="scientific">Zea mays</name>
    <name type="common">Maize</name>
    <dbReference type="NCBI Taxonomy" id="4577"/>
    <lineage>
        <taxon>Eukaryota</taxon>
        <taxon>Viridiplantae</taxon>
        <taxon>Streptophyta</taxon>
        <taxon>Embryophyta</taxon>
        <taxon>Tracheophyta</taxon>
        <taxon>Spermatophyta</taxon>
        <taxon>Magnoliopsida</taxon>
        <taxon>Liliopsida</taxon>
        <taxon>Poales</taxon>
        <taxon>Poaceae</taxon>
        <taxon>PACMAD clade</taxon>
        <taxon>Panicoideae</taxon>
        <taxon>Andropogonodae</taxon>
        <taxon>Andropogoneae</taxon>
        <taxon>Tripsacinae</taxon>
        <taxon>Zea</taxon>
    </lineage>
</organism>
<reference evidence="1 2" key="1">
    <citation type="journal article" date="2018" name="Nat. Genet.">
        <title>Extensive intraspecific gene order and gene structural variations between Mo17 and other maize genomes.</title>
        <authorList>
            <person name="Sun S."/>
            <person name="Zhou Y."/>
            <person name="Chen J."/>
            <person name="Shi J."/>
            <person name="Zhao H."/>
            <person name="Zhao H."/>
            <person name="Song W."/>
            <person name="Zhang M."/>
            <person name="Cui Y."/>
            <person name="Dong X."/>
            <person name="Liu H."/>
            <person name="Ma X."/>
            <person name="Jiao Y."/>
            <person name="Wang B."/>
            <person name="Wei X."/>
            <person name="Stein J.C."/>
            <person name="Glaubitz J.C."/>
            <person name="Lu F."/>
            <person name="Yu G."/>
            <person name="Liang C."/>
            <person name="Fengler K."/>
            <person name="Li B."/>
            <person name="Rafalski A."/>
            <person name="Schnable P.S."/>
            <person name="Ware D.H."/>
            <person name="Buckler E.S."/>
            <person name="Lai J."/>
        </authorList>
    </citation>
    <scope>NUCLEOTIDE SEQUENCE [LARGE SCALE GENOMIC DNA]</scope>
    <source>
        <strain evidence="2">cv. Missouri 17</strain>
        <tissue evidence="1">Seedling</tissue>
    </source>
</reference>
<name>A0A3L6D7G7_MAIZE</name>